<dbReference type="EMBL" id="QZAO01000908">
    <property type="protein sequence ID" value="THW56072.1"/>
    <property type="molecule type" value="Genomic_DNA"/>
</dbReference>
<feature type="transmembrane region" description="Helical" evidence="5">
    <location>
        <begin position="73"/>
        <end position="92"/>
    </location>
</feature>
<dbReference type="Proteomes" id="UP000310421">
    <property type="component" value="Unassembled WGS sequence"/>
</dbReference>
<feature type="transmembrane region" description="Helical" evidence="5">
    <location>
        <begin position="150"/>
        <end position="168"/>
    </location>
</feature>
<dbReference type="Proteomes" id="UP000310687">
    <property type="component" value="Unassembled WGS sequence"/>
</dbReference>
<comment type="caution">
    <text evidence="8">The sequence shown here is derived from an EMBL/GenBank/DDBJ whole genome shotgun (WGS) entry which is preliminary data.</text>
</comment>
<evidence type="ECO:0000256" key="5">
    <source>
        <dbReference type="SAM" id="Phobius"/>
    </source>
</evidence>
<dbReference type="Proteomes" id="UP000309734">
    <property type="component" value="Unassembled WGS sequence"/>
</dbReference>
<dbReference type="PANTHER" id="PTHR34187:SF1">
    <property type="entry name" value="DUF202 DOMAIN-CONTAINING PROTEIN"/>
    <property type="match status" value="1"/>
</dbReference>
<dbReference type="Proteomes" id="UP000308802">
    <property type="component" value="Unassembled WGS sequence"/>
</dbReference>
<evidence type="ECO:0000256" key="2">
    <source>
        <dbReference type="ARBA" id="ARBA00022692"/>
    </source>
</evidence>
<evidence type="ECO:0000313" key="15">
    <source>
        <dbReference type="Proteomes" id="UP000308802"/>
    </source>
</evidence>
<feature type="domain" description="DUF202" evidence="6">
    <location>
        <begin position="62"/>
        <end position="139"/>
    </location>
</feature>
<dbReference type="EMBL" id="QZBM01001262">
    <property type="protein sequence ID" value="THZ04853.1"/>
    <property type="molecule type" value="Genomic_DNA"/>
</dbReference>
<sequence>MNNQQANEEMELQNLGNGIPAPEEMTGMDSSERYDQARTTSSSAFSRFQHHVQIDVPLEACRDHLALERTYLAYFRTASALAIFGVSVTQLFRLKDISRISSHDSELSHYGKSVGIAMETIAILTVLLGAFRWQKQQRRLGKHKIQGGGWEIWIVFGMLVLVSLRLCLRRSRSSNIFKALSAMLVILAML</sequence>
<dbReference type="PANTHER" id="PTHR34187">
    <property type="entry name" value="FGR18P"/>
    <property type="match status" value="1"/>
</dbReference>
<keyword evidence="3 5" id="KW-1133">Transmembrane helix</keyword>
<dbReference type="EMBL" id="QZAL01000444">
    <property type="protein sequence ID" value="THW27354.1"/>
    <property type="molecule type" value="Genomic_DNA"/>
</dbReference>
<proteinExistence type="predicted"/>
<dbReference type="EMBL" id="QZAJ01000931">
    <property type="protein sequence ID" value="THW04818.1"/>
    <property type="molecule type" value="Genomic_DNA"/>
</dbReference>
<dbReference type="GO" id="GO:0012505">
    <property type="term" value="C:endomembrane system"/>
    <property type="evidence" value="ECO:0007669"/>
    <property type="project" value="UniProtKB-SubCell"/>
</dbReference>
<evidence type="ECO:0000313" key="13">
    <source>
        <dbReference type="Proteomes" id="UP000308005"/>
    </source>
</evidence>
<evidence type="ECO:0000259" key="6">
    <source>
        <dbReference type="Pfam" id="PF02656"/>
    </source>
</evidence>
<reference evidence="13 14" key="1">
    <citation type="submission" date="2018-10" db="EMBL/GenBank/DDBJ databases">
        <title>Fifty Aureobasidium pullulans genomes reveal a recombining polyextremotolerant generalist.</title>
        <authorList>
            <person name="Gostincar C."/>
            <person name="Turk M."/>
            <person name="Zajc J."/>
            <person name="Gunde-Cimerman N."/>
        </authorList>
    </citation>
    <scope>NUCLEOTIDE SEQUENCE [LARGE SCALE GENOMIC DNA]</scope>
    <source>
        <strain evidence="10 15">EXF-10659</strain>
        <strain evidence="9 17">EXF-10751</strain>
        <strain evidence="8 18">EXF-11013</strain>
        <strain evidence="7 14">EXF-11318</strain>
        <strain evidence="12 16">EXF-3519</strain>
        <strain evidence="11 13">EXF-3863</strain>
    </source>
</reference>
<accession>A0A4V4JLS1</accession>
<protein>
    <recommendedName>
        <fullName evidence="6">DUF202 domain-containing protein</fullName>
    </recommendedName>
</protein>
<dbReference type="Pfam" id="PF02656">
    <property type="entry name" value="DUF202"/>
    <property type="match status" value="1"/>
</dbReference>
<dbReference type="EMBL" id="QZAN01000327">
    <property type="protein sequence ID" value="THW53938.1"/>
    <property type="molecule type" value="Genomic_DNA"/>
</dbReference>
<dbReference type="EMBL" id="QZBS01000814">
    <property type="protein sequence ID" value="THZ56803.1"/>
    <property type="molecule type" value="Genomic_DNA"/>
</dbReference>
<evidence type="ECO:0000313" key="16">
    <source>
        <dbReference type="Proteomes" id="UP000309734"/>
    </source>
</evidence>
<dbReference type="Proteomes" id="UP000308014">
    <property type="component" value="Unassembled WGS sequence"/>
</dbReference>
<evidence type="ECO:0000313" key="10">
    <source>
        <dbReference type="EMBL" id="THW56072.1"/>
    </source>
</evidence>
<feature type="transmembrane region" description="Helical" evidence="5">
    <location>
        <begin position="113"/>
        <end position="130"/>
    </location>
</feature>
<comment type="subcellular location">
    <subcellularLocation>
        <location evidence="1">Endomembrane system</location>
        <topology evidence="1">Multi-pass membrane protein</topology>
    </subcellularLocation>
</comment>
<evidence type="ECO:0000313" key="11">
    <source>
        <dbReference type="EMBL" id="THZ04853.1"/>
    </source>
</evidence>
<evidence type="ECO:0000256" key="1">
    <source>
        <dbReference type="ARBA" id="ARBA00004127"/>
    </source>
</evidence>
<organism evidence="8 18">
    <name type="scientific">Aureobasidium pullulans</name>
    <name type="common">Black yeast</name>
    <name type="synonym">Pullularia pullulans</name>
    <dbReference type="NCBI Taxonomy" id="5580"/>
    <lineage>
        <taxon>Eukaryota</taxon>
        <taxon>Fungi</taxon>
        <taxon>Dikarya</taxon>
        <taxon>Ascomycota</taxon>
        <taxon>Pezizomycotina</taxon>
        <taxon>Dothideomycetes</taxon>
        <taxon>Dothideomycetidae</taxon>
        <taxon>Dothideales</taxon>
        <taxon>Saccotheciaceae</taxon>
        <taxon>Aureobasidium</taxon>
    </lineage>
</organism>
<evidence type="ECO:0000313" key="12">
    <source>
        <dbReference type="EMBL" id="THZ56803.1"/>
    </source>
</evidence>
<keyword evidence="2 5" id="KW-0812">Transmembrane</keyword>
<evidence type="ECO:0000256" key="3">
    <source>
        <dbReference type="ARBA" id="ARBA00022989"/>
    </source>
</evidence>
<evidence type="ECO:0000313" key="8">
    <source>
        <dbReference type="EMBL" id="THW27354.1"/>
    </source>
</evidence>
<evidence type="ECO:0000313" key="18">
    <source>
        <dbReference type="Proteomes" id="UP000310687"/>
    </source>
</evidence>
<dbReference type="Proteomes" id="UP000308005">
    <property type="component" value="Unassembled WGS sequence"/>
</dbReference>
<evidence type="ECO:0000313" key="14">
    <source>
        <dbReference type="Proteomes" id="UP000308014"/>
    </source>
</evidence>
<evidence type="ECO:0000313" key="7">
    <source>
        <dbReference type="EMBL" id="THW04818.1"/>
    </source>
</evidence>
<dbReference type="InterPro" id="IPR003807">
    <property type="entry name" value="DUF202"/>
</dbReference>
<evidence type="ECO:0000313" key="17">
    <source>
        <dbReference type="Proteomes" id="UP000310421"/>
    </source>
</evidence>
<name>A0A4V4JLS1_AURPU</name>
<evidence type="ECO:0000313" key="9">
    <source>
        <dbReference type="EMBL" id="THW53938.1"/>
    </source>
</evidence>
<dbReference type="AlphaFoldDB" id="A0A4V4JLS1"/>
<dbReference type="InterPro" id="IPR052053">
    <property type="entry name" value="IM_YidH-like"/>
</dbReference>
<gene>
    <name evidence="12" type="ORF">D6C85_10550</name>
    <name evidence="11" type="ORF">D6C91_10539</name>
    <name evidence="10" type="ORF">D6D19_10652</name>
    <name evidence="9" type="ORF">D6D20_10525</name>
    <name evidence="8" type="ORF">D6D22_10768</name>
    <name evidence="7" type="ORF">D6D24_10444</name>
</gene>
<keyword evidence="4 5" id="KW-0472">Membrane</keyword>
<evidence type="ECO:0000256" key="4">
    <source>
        <dbReference type="ARBA" id="ARBA00023136"/>
    </source>
</evidence>